<accession>A0AAV4DGT7</accession>
<dbReference type="Proteomes" id="UP000735302">
    <property type="component" value="Unassembled WGS sequence"/>
</dbReference>
<organism evidence="1 2">
    <name type="scientific">Plakobranchus ocellatus</name>
    <dbReference type="NCBI Taxonomy" id="259542"/>
    <lineage>
        <taxon>Eukaryota</taxon>
        <taxon>Metazoa</taxon>
        <taxon>Spiralia</taxon>
        <taxon>Lophotrochozoa</taxon>
        <taxon>Mollusca</taxon>
        <taxon>Gastropoda</taxon>
        <taxon>Heterobranchia</taxon>
        <taxon>Euthyneura</taxon>
        <taxon>Panpulmonata</taxon>
        <taxon>Sacoglossa</taxon>
        <taxon>Placobranchoidea</taxon>
        <taxon>Plakobranchidae</taxon>
        <taxon>Plakobranchus</taxon>
    </lineage>
</organism>
<dbReference type="PANTHER" id="PTHR10773:SF19">
    <property type="match status" value="1"/>
</dbReference>
<dbReference type="EMBL" id="BLXT01007882">
    <property type="protein sequence ID" value="GFO43438.1"/>
    <property type="molecule type" value="Genomic_DNA"/>
</dbReference>
<dbReference type="PANTHER" id="PTHR10773">
    <property type="entry name" value="DNA-DIRECTED RNA POLYMERASES I, II, AND III SUBUNIT RPABC2"/>
    <property type="match status" value="1"/>
</dbReference>
<evidence type="ECO:0000313" key="2">
    <source>
        <dbReference type="Proteomes" id="UP000735302"/>
    </source>
</evidence>
<evidence type="ECO:0000313" key="1">
    <source>
        <dbReference type="EMBL" id="GFO43438.1"/>
    </source>
</evidence>
<gene>
    <name evidence="1" type="ORF">PoB_006994300</name>
</gene>
<keyword evidence="2" id="KW-1185">Reference proteome</keyword>
<sequence>MSSCKELAQCEKDKICATFDLQQVIHLPISNENALFYKRRLANCNLLFYDIADGACNCFTRHEALSKRGSSEIATEVYMGLKAHDAKDGWMPGTKQK</sequence>
<protein>
    <submittedName>
        <fullName evidence="1">tRNA uridine 5-carboxymethylaminomethyl modification enzyme mnmg</fullName>
    </submittedName>
</protein>
<name>A0AAV4DGT7_9GAST</name>
<reference evidence="1 2" key="1">
    <citation type="journal article" date="2021" name="Elife">
        <title>Chloroplast acquisition without the gene transfer in kleptoplastic sea slugs, Plakobranchus ocellatus.</title>
        <authorList>
            <person name="Maeda T."/>
            <person name="Takahashi S."/>
            <person name="Yoshida T."/>
            <person name="Shimamura S."/>
            <person name="Takaki Y."/>
            <person name="Nagai Y."/>
            <person name="Toyoda A."/>
            <person name="Suzuki Y."/>
            <person name="Arimoto A."/>
            <person name="Ishii H."/>
            <person name="Satoh N."/>
            <person name="Nishiyama T."/>
            <person name="Hasebe M."/>
            <person name="Maruyama T."/>
            <person name="Minagawa J."/>
            <person name="Obokata J."/>
            <person name="Shigenobu S."/>
        </authorList>
    </citation>
    <scope>NUCLEOTIDE SEQUENCE [LARGE SCALE GENOMIC DNA]</scope>
</reference>
<comment type="caution">
    <text evidence="1">The sequence shown here is derived from an EMBL/GenBank/DDBJ whole genome shotgun (WGS) entry which is preliminary data.</text>
</comment>
<dbReference type="AlphaFoldDB" id="A0AAV4DGT7"/>
<proteinExistence type="predicted"/>